<dbReference type="EMBL" id="CP108133">
    <property type="protein sequence ID" value="WTP50930.1"/>
    <property type="molecule type" value="Genomic_DNA"/>
</dbReference>
<accession>A0ABZ1JHF4</accession>
<dbReference type="RefSeq" id="WP_265650436.1">
    <property type="nucleotide sequence ID" value="NZ_CP108133.1"/>
</dbReference>
<evidence type="ECO:0000256" key="1">
    <source>
        <dbReference type="SAM" id="MobiDB-lite"/>
    </source>
</evidence>
<proteinExistence type="predicted"/>
<organism evidence="2 3">
    <name type="scientific">Streptomyces tauricus</name>
    <dbReference type="NCBI Taxonomy" id="68274"/>
    <lineage>
        <taxon>Bacteria</taxon>
        <taxon>Bacillati</taxon>
        <taxon>Actinomycetota</taxon>
        <taxon>Actinomycetes</taxon>
        <taxon>Kitasatosporales</taxon>
        <taxon>Streptomycetaceae</taxon>
        <taxon>Streptomyces</taxon>
        <taxon>Streptomyces aurantiacus group</taxon>
    </lineage>
</organism>
<keyword evidence="3" id="KW-1185">Reference proteome</keyword>
<dbReference type="Proteomes" id="UP001432166">
    <property type="component" value="Chromosome"/>
</dbReference>
<protein>
    <submittedName>
        <fullName evidence="2">Uncharacterized protein</fullName>
    </submittedName>
</protein>
<feature type="compositionally biased region" description="Basic and acidic residues" evidence="1">
    <location>
        <begin position="21"/>
        <end position="36"/>
    </location>
</feature>
<sequence length="159" mass="17350">MTQHSIDDVYAQVTEIKKKLEATSKEKPKEEPKEEPSQVENWAKSIGFGLDELVKTVKDFKVTSVAAWSTLGAVVTGFIISNFIDKDVAATKALGVIGLERHPDKAIPRPKKGGEVVPGIPVTSIDINRLKALRSSSIALSRSLNDLTRDVRNASREIA</sequence>
<feature type="region of interest" description="Disordered" evidence="1">
    <location>
        <begin position="21"/>
        <end position="40"/>
    </location>
</feature>
<evidence type="ECO:0000313" key="3">
    <source>
        <dbReference type="Proteomes" id="UP001432166"/>
    </source>
</evidence>
<gene>
    <name evidence="2" type="ORF">OG288_23015</name>
</gene>
<name>A0ABZ1JHF4_9ACTN</name>
<reference evidence="2" key="1">
    <citation type="submission" date="2022-10" db="EMBL/GenBank/DDBJ databases">
        <title>The complete genomes of actinobacterial strains from the NBC collection.</title>
        <authorList>
            <person name="Joergensen T.S."/>
            <person name="Alvarez Arevalo M."/>
            <person name="Sterndorff E.B."/>
            <person name="Faurdal D."/>
            <person name="Vuksanovic O."/>
            <person name="Mourched A.-S."/>
            <person name="Charusanti P."/>
            <person name="Shaw S."/>
            <person name="Blin K."/>
            <person name="Weber T."/>
        </authorList>
    </citation>
    <scope>NUCLEOTIDE SEQUENCE</scope>
    <source>
        <strain evidence="2">NBC_00189</strain>
    </source>
</reference>
<evidence type="ECO:0000313" key="2">
    <source>
        <dbReference type="EMBL" id="WTP50930.1"/>
    </source>
</evidence>